<dbReference type="AlphaFoldDB" id="B9M7F4"/>
<feature type="chain" id="PRO_5002889066" evidence="1">
    <location>
        <begin position="21"/>
        <end position="269"/>
    </location>
</feature>
<dbReference type="eggNOG" id="COG3245">
    <property type="taxonomic scope" value="Bacteria"/>
</dbReference>
<dbReference type="NCBIfam" id="TIGR04257">
    <property type="entry name" value="nanowire_3heme"/>
    <property type="match status" value="2"/>
</dbReference>
<evidence type="ECO:0000256" key="1">
    <source>
        <dbReference type="SAM" id="SignalP"/>
    </source>
</evidence>
<dbReference type="InterPro" id="IPR026352">
    <property type="entry name" value="Nanowire_3heme"/>
</dbReference>
<dbReference type="PANTHER" id="PTHR39425">
    <property type="entry name" value="LIPOPROTEIN CYTOCHROME C"/>
    <property type="match status" value="1"/>
</dbReference>
<feature type="signal peptide" evidence="1">
    <location>
        <begin position="1"/>
        <end position="20"/>
    </location>
</feature>
<evidence type="ECO:0000313" key="3">
    <source>
        <dbReference type="EMBL" id="ACM20242.1"/>
    </source>
</evidence>
<gene>
    <name evidence="3" type="ordered locus">Geob_1885</name>
</gene>
<dbReference type="Proteomes" id="UP000007721">
    <property type="component" value="Chromosome"/>
</dbReference>
<keyword evidence="4" id="KW-1185">Reference proteome</keyword>
<sequence>MKKLLTAILCTVLLGGIAIAQTGVKQKRPKVYEYGSLLVLPLSGVKPAMPPAVFDHWVHRAKYTCRLCHADIGFSMKRGATDIRAADNMRGYMCGTCHDGKREYEGRKIFRSCSLEKTGVHDQYCDKCHEKEKNEAKADGFFRFSDNLPKERLGNGINWEKAESDGYITPIDFLDKVSIKRAPLAVQKDFALEAKVNELPDIIFSHKKHTFWNGCEVCHPEVFAGIKKGMTKYSMAEINEGKYCGLCHTTVAFPLQDCQRCHSTLPQKS</sequence>
<name>B9M7F4_GEODF</name>
<dbReference type="RefSeq" id="WP_012646971.1">
    <property type="nucleotide sequence ID" value="NC_011979.1"/>
</dbReference>
<dbReference type="SUPFAM" id="SSF48695">
    <property type="entry name" value="Multiheme cytochromes"/>
    <property type="match status" value="1"/>
</dbReference>
<evidence type="ECO:0000259" key="2">
    <source>
        <dbReference type="Pfam" id="PF14522"/>
    </source>
</evidence>
<reference evidence="3 4" key="1">
    <citation type="submission" date="2009-01" db="EMBL/GenBank/DDBJ databases">
        <title>Complete sequence of Geobacter sp. FRC-32.</title>
        <authorList>
            <consortium name="US DOE Joint Genome Institute"/>
            <person name="Lucas S."/>
            <person name="Copeland A."/>
            <person name="Lapidus A."/>
            <person name="Glavina del Rio T."/>
            <person name="Dalin E."/>
            <person name="Tice H."/>
            <person name="Bruce D."/>
            <person name="Goodwin L."/>
            <person name="Pitluck S."/>
            <person name="Saunders E."/>
            <person name="Brettin T."/>
            <person name="Detter J.C."/>
            <person name="Han C."/>
            <person name="Larimer F."/>
            <person name="Land M."/>
            <person name="Hauser L."/>
            <person name="Kyrpides N."/>
            <person name="Ovchinnikova G."/>
            <person name="Kostka J."/>
            <person name="Richardson P."/>
        </authorList>
    </citation>
    <scope>NUCLEOTIDE SEQUENCE [LARGE SCALE GENOMIC DNA]</scope>
    <source>
        <strain evidence="4">DSM 22248 / JCM 15807 / FRC-32</strain>
    </source>
</reference>
<dbReference type="EMBL" id="CP001390">
    <property type="protein sequence ID" value="ACM20242.1"/>
    <property type="molecule type" value="Genomic_DNA"/>
</dbReference>
<feature type="domain" description="Cytochrome c7-like" evidence="2">
    <location>
        <begin position="53"/>
        <end position="130"/>
    </location>
</feature>
<organism evidence="3 4">
    <name type="scientific">Geotalea daltonii (strain DSM 22248 / JCM 15807 / FRC-32)</name>
    <name type="common">Geobacter daltonii</name>
    <dbReference type="NCBI Taxonomy" id="316067"/>
    <lineage>
        <taxon>Bacteria</taxon>
        <taxon>Pseudomonadati</taxon>
        <taxon>Thermodesulfobacteriota</taxon>
        <taxon>Desulfuromonadia</taxon>
        <taxon>Geobacterales</taxon>
        <taxon>Geobacteraceae</taxon>
        <taxon>Geotalea</taxon>
    </lineage>
</organism>
<accession>B9M7F4</accession>
<dbReference type="Pfam" id="PF14522">
    <property type="entry name" value="Cytochrome_C7"/>
    <property type="match status" value="2"/>
</dbReference>
<evidence type="ECO:0000313" key="4">
    <source>
        <dbReference type="Proteomes" id="UP000007721"/>
    </source>
</evidence>
<keyword evidence="1" id="KW-0732">Signal</keyword>
<proteinExistence type="predicted"/>
<dbReference type="PANTHER" id="PTHR39425:SF1">
    <property type="entry name" value="CYTOCHROME C7-LIKE DOMAIN-CONTAINING PROTEIN"/>
    <property type="match status" value="1"/>
</dbReference>
<dbReference type="OrthoDB" id="5393172at2"/>
<feature type="domain" description="Cytochrome c7-like" evidence="2">
    <location>
        <begin position="203"/>
        <end position="263"/>
    </location>
</feature>
<dbReference type="InterPro" id="IPR029467">
    <property type="entry name" value="Cyt_c7-like"/>
</dbReference>
<dbReference type="Gene3D" id="3.90.10.10">
    <property type="entry name" value="Cytochrome C3"/>
    <property type="match status" value="2"/>
</dbReference>
<dbReference type="KEGG" id="geo:Geob_1885"/>
<dbReference type="InterPro" id="IPR036280">
    <property type="entry name" value="Multihaem_cyt_sf"/>
</dbReference>
<dbReference type="HOGENOM" id="CLU_1084872_0_0_7"/>
<protein>
    <submittedName>
        <fullName evidence="3">Cytochrome c, 6 heme-binding sites</fullName>
    </submittedName>
</protein>